<reference evidence="2" key="1">
    <citation type="submission" date="2021-01" db="EMBL/GenBank/DDBJ databases">
        <title>Fulvivirga kasyanovii gen. nov., sp nov., a novel member of the phylum Bacteroidetes isolated from seawater in a mussel farm.</title>
        <authorList>
            <person name="Zhao L.-H."/>
            <person name="Wang Z.-J."/>
        </authorList>
    </citation>
    <scope>NUCLEOTIDE SEQUENCE</scope>
    <source>
        <strain evidence="2">2943</strain>
    </source>
</reference>
<evidence type="ECO:0000256" key="1">
    <source>
        <dbReference type="PROSITE-ProRule" id="PRU00339"/>
    </source>
</evidence>
<protein>
    <recommendedName>
        <fullName evidence="4">Tetratricopeptide repeat protein</fullName>
    </recommendedName>
</protein>
<dbReference type="PROSITE" id="PS50005">
    <property type="entry name" value="TPR"/>
    <property type="match status" value="1"/>
</dbReference>
<dbReference type="SUPFAM" id="SSF48452">
    <property type="entry name" value="TPR-like"/>
    <property type="match status" value="1"/>
</dbReference>
<dbReference type="InterPro" id="IPR019734">
    <property type="entry name" value="TPR_rpt"/>
</dbReference>
<dbReference type="EMBL" id="JAESIY010000008">
    <property type="protein sequence ID" value="MBL3657485.1"/>
    <property type="molecule type" value="Genomic_DNA"/>
</dbReference>
<proteinExistence type="predicted"/>
<gene>
    <name evidence="2" type="ORF">JL102_15160</name>
</gene>
<dbReference type="RefSeq" id="WP_202245276.1">
    <property type="nucleotide sequence ID" value="NZ_JAESIY010000008.1"/>
</dbReference>
<dbReference type="InterPro" id="IPR011990">
    <property type="entry name" value="TPR-like_helical_dom_sf"/>
</dbReference>
<dbReference type="NCBIfam" id="NF047558">
    <property type="entry name" value="TPR_END_plus"/>
    <property type="match status" value="1"/>
</dbReference>
<dbReference type="Proteomes" id="UP000659388">
    <property type="component" value="Unassembled WGS sequence"/>
</dbReference>
<evidence type="ECO:0008006" key="4">
    <source>
        <dbReference type="Google" id="ProtNLM"/>
    </source>
</evidence>
<dbReference type="AlphaFoldDB" id="A0A937F852"/>
<evidence type="ECO:0000313" key="2">
    <source>
        <dbReference type="EMBL" id="MBL3657485.1"/>
    </source>
</evidence>
<name>A0A937F852_9BACT</name>
<keyword evidence="1" id="KW-0802">TPR repeat</keyword>
<dbReference type="PROSITE" id="PS51257">
    <property type="entry name" value="PROKAR_LIPOPROTEIN"/>
    <property type="match status" value="1"/>
</dbReference>
<keyword evidence="3" id="KW-1185">Reference proteome</keyword>
<accession>A0A937F852</accession>
<comment type="caution">
    <text evidence="2">The sequence shown here is derived from an EMBL/GenBank/DDBJ whole genome shotgun (WGS) entry which is preliminary data.</text>
</comment>
<evidence type="ECO:0000313" key="3">
    <source>
        <dbReference type="Proteomes" id="UP000659388"/>
    </source>
</evidence>
<dbReference type="SMART" id="SM00028">
    <property type="entry name" value="TPR"/>
    <property type="match status" value="3"/>
</dbReference>
<organism evidence="2 3">
    <name type="scientific">Fulvivirga sediminis</name>
    <dbReference type="NCBI Taxonomy" id="2803949"/>
    <lineage>
        <taxon>Bacteria</taxon>
        <taxon>Pseudomonadati</taxon>
        <taxon>Bacteroidota</taxon>
        <taxon>Cytophagia</taxon>
        <taxon>Cytophagales</taxon>
        <taxon>Fulvivirgaceae</taxon>
        <taxon>Fulvivirga</taxon>
    </lineage>
</organism>
<feature type="repeat" description="TPR" evidence="1">
    <location>
        <begin position="432"/>
        <end position="465"/>
    </location>
</feature>
<dbReference type="Gene3D" id="1.25.40.10">
    <property type="entry name" value="Tetratricopeptide repeat domain"/>
    <property type="match status" value="2"/>
</dbReference>
<sequence length="590" mass="65295">MRKLFYAIALFGVLSLTGCTLNKMVKMAEDQNLTVTPNPLEVHADTVAFEMSANLPVKMLKKGKVYSVNTFYKYGENEVALEPIEFKAEDFPNADEQQPKQTKEYAFAYSPAMKNGMLEVQGVASDPKNGKSKETDRMPVAPGVITTSKLVEEVYAPAYADHGYNNQEELIPTRVNFYFVQGSSVLRYSERTSKRGKKLDAFIADKNVTRTVTITGTHSPEGAERINTRLAKDRAESIQSFYKREMKKYDYAGMADSINFITKDVVEDWAIFKDSLATYEGISSEEKSAYLDIVNGPGSYEDKEDKLHKLPTYNKVFRDLYPKLRVAKTEILTVKEKKSDAEISVLSKGIADGSVSADTLSEEELLYGATLTPSLQEKEAIYKAATKKTDSWVAHNNLAAVYVAMAIEGNADKYGDMAMTQLEIASNKQESAEIYANMASVELMRGNPYKAYEHIKKADSMNPSSEMAPGFNGVKGSVEIMLAKYGDAVQSTANAEDNAVNSFNRGLAQVLNKDYQSALTSFKEATEKDSDMGIAYYGAAIANAHLGNEDAVYENLDKAVSADPDLKGKALEDLEFASFVSNEQFRNILK</sequence>